<protein>
    <submittedName>
        <fullName evidence="2">Uncharacterized protein</fullName>
    </submittedName>
</protein>
<dbReference type="Gene3D" id="2.60.40.10">
    <property type="entry name" value="Immunoglobulins"/>
    <property type="match status" value="1"/>
</dbReference>
<dbReference type="KEGG" id="lcre:Pla8534_69380"/>
<dbReference type="SUPFAM" id="SSF55486">
    <property type="entry name" value="Metalloproteases ('zincins'), catalytic domain"/>
    <property type="match status" value="1"/>
</dbReference>
<proteinExistence type="predicted"/>
<dbReference type="OrthoDB" id="220114at2"/>
<name>A0A518E4L5_9BACT</name>
<organism evidence="2 3">
    <name type="scientific">Lignipirellula cremea</name>
    <dbReference type="NCBI Taxonomy" id="2528010"/>
    <lineage>
        <taxon>Bacteria</taxon>
        <taxon>Pseudomonadati</taxon>
        <taxon>Planctomycetota</taxon>
        <taxon>Planctomycetia</taxon>
        <taxon>Pirellulales</taxon>
        <taxon>Pirellulaceae</taxon>
        <taxon>Lignipirellula</taxon>
    </lineage>
</organism>
<dbReference type="Pfam" id="PF13582">
    <property type="entry name" value="Reprolysin_3"/>
    <property type="match status" value="1"/>
</dbReference>
<evidence type="ECO:0000313" key="2">
    <source>
        <dbReference type="EMBL" id="QDU99027.1"/>
    </source>
</evidence>
<gene>
    <name evidence="2" type="ORF">Pla8534_69380</name>
</gene>
<dbReference type="Proteomes" id="UP000317648">
    <property type="component" value="Chromosome"/>
</dbReference>
<evidence type="ECO:0000313" key="3">
    <source>
        <dbReference type="Proteomes" id="UP000317648"/>
    </source>
</evidence>
<dbReference type="Gene3D" id="2.60.120.380">
    <property type="match status" value="1"/>
</dbReference>
<sequence>MRKAMTKLAAKVQNSTKKNRRRRQLMVERLEDKVMFAVDTVNSQEADAAAVSAMASVNLNNLYDGYVNNQGAELAVDVPLDAQVEAALKSLGDFNTGTGNPPLHPLTDTFLLHSNPGAQHVIYLDFDGHTTSNTFWNTDFNGGNDIVTPAYDLDGNPATFSNAELTQIQRIWLRVAEDYLPFNVDVTTEEPPLDSLRRTGASDLAWGIRTVIGPDVLGTGAGGIAYLTSFTYANDTPAFVFNTSEIGVAEAISHEVGHSLGLSHDGENPGDGEYYLGNNGWAPIMGAGYYEPLTQWSRGEYPNATNMEDDLAIITGGNGFTYRPDDHGNTPGASTVLSPVANIITASGVIERNNDVDYFRFSTVAGVVSFDVTPALLGPNLDVQVSLYNEVGGLVMTANPSGQLDATLTATVAEGNYYLVVSNSGDGDVNVDGYSTYGSLGYYTIDGLVTPPLDVSAPTASASASHVTSAGATTHTITVRYTDDQALAIATIGNGDIQVVGPTGTLNSTLVSVDITTDGPVRVATYTITAPGGTWDATDNGLYTIEMVASQVADTSGNFVPAGVIGTFNCNIIPDVSRPTASASATLISSPGTAPKTFTVTYRDNAAVDVTSLDNTDIQVVPPAGAPINATFVSVDVNTNGATRTATYQINPPGGNWDSTDNGVYTIVMASGQVRDTSGNTVNPGAIGTFTVSIQPTDLTIPSATATLSSVGAPATTYTFSVTYRDDQLVNRALIGTGDVIVTGPNGFSTVPALFGATTPATNNAQVIANYRFTAPGGTWDAGDNGIYTVSMVSNQVADTSGNFVPGGVLGTFTVSVNDPSIARIYGTVLDDRITIDINGGSVPVFVVNVNGVSTTLASTVRTVELDTVGNSDRVIINGGVGNESATFRYQSVQLVGSGYQVQVVNAERIQINARGGVNTAQFYGSISDEQFAVYGYYQIPRAYMATGDSFNYAVGFDTFRAEAIEGGVDTAEFYSYPENYTWIDNSPVSATLITNSVNYAEQFDKYRLRFVPYPYTDPTAALDATTFSGNSSISVIGPRRYYGDDWIAVDPNESYHLSGWARSGDGMAADFAPAAKQYFGFASYDSDLNLIDPTHVLKYTTAVDTRLAAPLVAGATTIQLNDVTGWSNSSTAHTRSLAWYGYANSDGEVYADYTYTRNVLVDAWAVGRINYTTNTITLRTPWAGPDLAVGTAFRNAMSGSTFNYAALAGENVGLEWTQYEADITGTGLGDAQFRPGTAYVKPLVLANWSNGATNQVSWREISLATQHPLLYTGGEKVDLRSSIYQVDTGYSWTQLAGPPVAFTGANRSVASFTAPLSATSYTLQFQVQVTGPQSRTETISVQIDPPIGPASSGVTVASDATTFSGSENYTVVGSAQTMGDDMIAVNIGQTYELSGLVRSGNGSGGLYQPGARQYFGFVSYDSDGLMIEPLHVMKFGAATDTRLFADLLPGQTVVQLNDVTGWSNAGASHTRSLAWYGYTNTLGVTYDDYTYTRNVLTNAWDVGSVDFLANTITLRTPWAGPALLAGTAIRNAASGSTYNYAGLANESVGQNWTQIASEISGVGNAANQFRAGTAFIQIIIRANYSGGPSNQINWTDVALSPKPAQQFFGGNPIDLRAETEGAGLSYNWSQISGPTAAFTGNGTRQIHLTAPSQATPFDMVFRVNINGGSLPLSQRVTIRVLPSSPTPSAPQASLAFGAAPQSSLSPLLEEAAYVYWFNNGSQLPASVQQVLATIEREADSAQSAAHQISAYLVNLQTELRDDSQQFFSLAPAAQEKLNDLEDLFHEAIEALTGKLLSRLS</sequence>
<accession>A0A518E4L5</accession>
<dbReference type="InterPro" id="IPR013783">
    <property type="entry name" value="Ig-like_fold"/>
</dbReference>
<keyword evidence="3" id="KW-1185">Reference proteome</keyword>
<reference evidence="2 3" key="1">
    <citation type="submission" date="2019-02" db="EMBL/GenBank/DDBJ databases">
        <title>Deep-cultivation of Planctomycetes and their phenomic and genomic characterization uncovers novel biology.</title>
        <authorList>
            <person name="Wiegand S."/>
            <person name="Jogler M."/>
            <person name="Boedeker C."/>
            <person name="Pinto D."/>
            <person name="Vollmers J."/>
            <person name="Rivas-Marin E."/>
            <person name="Kohn T."/>
            <person name="Peeters S.H."/>
            <person name="Heuer A."/>
            <person name="Rast P."/>
            <person name="Oberbeckmann S."/>
            <person name="Bunk B."/>
            <person name="Jeske O."/>
            <person name="Meyerdierks A."/>
            <person name="Storesund J.E."/>
            <person name="Kallscheuer N."/>
            <person name="Luecker S."/>
            <person name="Lage O.M."/>
            <person name="Pohl T."/>
            <person name="Merkel B.J."/>
            <person name="Hornburger P."/>
            <person name="Mueller R.-W."/>
            <person name="Bruemmer F."/>
            <person name="Labrenz M."/>
            <person name="Spormann A.M."/>
            <person name="Op den Camp H."/>
            <person name="Overmann J."/>
            <person name="Amann R."/>
            <person name="Jetten M.S.M."/>
            <person name="Mascher T."/>
            <person name="Medema M.H."/>
            <person name="Devos D.P."/>
            <person name="Kaster A.-K."/>
            <person name="Ovreas L."/>
            <person name="Rohde M."/>
            <person name="Galperin M.Y."/>
            <person name="Jogler C."/>
        </authorList>
    </citation>
    <scope>NUCLEOTIDE SEQUENCE [LARGE SCALE GENOMIC DNA]</scope>
    <source>
        <strain evidence="2 3">Pla85_3_4</strain>
    </source>
</reference>
<dbReference type="EMBL" id="CP036433">
    <property type="protein sequence ID" value="QDU99027.1"/>
    <property type="molecule type" value="Genomic_DNA"/>
</dbReference>
<evidence type="ECO:0000256" key="1">
    <source>
        <dbReference type="SAM" id="MobiDB-lite"/>
    </source>
</evidence>
<feature type="region of interest" description="Disordered" evidence="1">
    <location>
        <begin position="1"/>
        <end position="22"/>
    </location>
</feature>